<gene>
    <name evidence="2" type="ORF">DXG03_008218</name>
</gene>
<dbReference type="AlphaFoldDB" id="A0A9P7K8W7"/>
<feature type="region of interest" description="Disordered" evidence="1">
    <location>
        <begin position="33"/>
        <end position="110"/>
    </location>
</feature>
<protein>
    <submittedName>
        <fullName evidence="2">Uncharacterized protein</fullName>
    </submittedName>
</protein>
<accession>A0A9P7K8W7</accession>
<evidence type="ECO:0000256" key="1">
    <source>
        <dbReference type="SAM" id="MobiDB-lite"/>
    </source>
</evidence>
<evidence type="ECO:0000313" key="3">
    <source>
        <dbReference type="Proteomes" id="UP000775547"/>
    </source>
</evidence>
<feature type="region of interest" description="Disordered" evidence="1">
    <location>
        <begin position="145"/>
        <end position="166"/>
    </location>
</feature>
<keyword evidence="3" id="KW-1185">Reference proteome</keyword>
<proteinExistence type="predicted"/>
<sequence length="166" mass="18260">MTEYDFSPEAYQAHLANMERISRWVDRTEDHRPEFANAAALTQEQRKPSRRSSLSGQRRAPPPPPLHLPPYGANPGYVMGMGTGRYPSPQHSSGMYSGGDFAYASGPGSPGPMPPNMQHIFAPPLPIPGPSPFYPVGAQQPGYVIIQPAPTRRPRRHSRKPSVSYV</sequence>
<name>A0A9P7K8W7_9AGAR</name>
<reference evidence="2" key="1">
    <citation type="submission" date="2020-07" db="EMBL/GenBank/DDBJ databases">
        <authorList>
            <person name="Nieuwenhuis M."/>
            <person name="Van De Peppel L.J.J."/>
        </authorList>
    </citation>
    <scope>NUCLEOTIDE SEQUENCE</scope>
    <source>
        <strain evidence="2">AP01</strain>
        <tissue evidence="2">Mycelium</tissue>
    </source>
</reference>
<dbReference type="Proteomes" id="UP000775547">
    <property type="component" value="Unassembled WGS sequence"/>
</dbReference>
<organism evidence="2 3">
    <name type="scientific">Asterophora parasitica</name>
    <dbReference type="NCBI Taxonomy" id="117018"/>
    <lineage>
        <taxon>Eukaryota</taxon>
        <taxon>Fungi</taxon>
        <taxon>Dikarya</taxon>
        <taxon>Basidiomycota</taxon>
        <taxon>Agaricomycotina</taxon>
        <taxon>Agaricomycetes</taxon>
        <taxon>Agaricomycetidae</taxon>
        <taxon>Agaricales</taxon>
        <taxon>Tricholomatineae</taxon>
        <taxon>Lyophyllaceae</taxon>
        <taxon>Asterophora</taxon>
    </lineage>
</organism>
<dbReference type="OrthoDB" id="2976199at2759"/>
<dbReference type="EMBL" id="JABCKV010000661">
    <property type="protein sequence ID" value="KAG5640529.1"/>
    <property type="molecule type" value="Genomic_DNA"/>
</dbReference>
<evidence type="ECO:0000313" key="2">
    <source>
        <dbReference type="EMBL" id="KAG5640529.1"/>
    </source>
</evidence>
<reference evidence="2" key="2">
    <citation type="submission" date="2021-10" db="EMBL/GenBank/DDBJ databases">
        <title>Phylogenomics reveals ancestral predisposition of the termite-cultivated fungus Termitomyces towards a domesticated lifestyle.</title>
        <authorList>
            <person name="Auxier B."/>
            <person name="Grum-Grzhimaylo A."/>
            <person name="Cardenas M.E."/>
            <person name="Lodge J.D."/>
            <person name="Laessoe T."/>
            <person name="Pedersen O."/>
            <person name="Smith M.E."/>
            <person name="Kuyper T.W."/>
            <person name="Franco-Molano E.A."/>
            <person name="Baroni T.J."/>
            <person name="Aanen D.K."/>
        </authorList>
    </citation>
    <scope>NUCLEOTIDE SEQUENCE</scope>
    <source>
        <strain evidence="2">AP01</strain>
        <tissue evidence="2">Mycelium</tissue>
    </source>
</reference>
<feature type="non-terminal residue" evidence="2">
    <location>
        <position position="166"/>
    </location>
</feature>
<comment type="caution">
    <text evidence="2">The sequence shown here is derived from an EMBL/GenBank/DDBJ whole genome shotgun (WGS) entry which is preliminary data.</text>
</comment>